<evidence type="ECO:0008006" key="3">
    <source>
        <dbReference type="Google" id="ProtNLM"/>
    </source>
</evidence>
<dbReference type="EMBL" id="CAKLBY020000224">
    <property type="protein sequence ID" value="CAK7936605.1"/>
    <property type="molecule type" value="Genomic_DNA"/>
</dbReference>
<sequence length="252" mass="28600">MTCAGYLVLDNTYPAFVEVVTGVLVCSLVECRIETPEPSLPPLEPRLMTRMEVPSAYALKFVDGKYKQVDGHAEDERKGFDEPLKRQRLLQLSGYLVEVLEQDEDLREPSLACSFQVNTYKVHIEPDGGSSSFLHDSLILTATDEETKNLWVKHIKLWNRYGWRETVPVGATQTELARLEEMLQRVSSRSTLSSCDARYSSDECFYRDCNSAVMIYGGCRSFDTDRSSCATRRPTKRRFYRTAVPGSFAPPV</sequence>
<proteinExistence type="predicted"/>
<evidence type="ECO:0000313" key="2">
    <source>
        <dbReference type="Proteomes" id="UP001162060"/>
    </source>
</evidence>
<accession>A0AAV1UQ19</accession>
<name>A0AAV1UQ19_9STRA</name>
<evidence type="ECO:0000313" key="1">
    <source>
        <dbReference type="EMBL" id="CAK7936605.1"/>
    </source>
</evidence>
<protein>
    <recommendedName>
        <fullName evidence="3">PH domain-containing protein</fullName>
    </recommendedName>
</protein>
<dbReference type="Proteomes" id="UP001162060">
    <property type="component" value="Unassembled WGS sequence"/>
</dbReference>
<reference evidence="1" key="1">
    <citation type="submission" date="2024-01" db="EMBL/GenBank/DDBJ databases">
        <authorList>
            <person name="Webb A."/>
        </authorList>
    </citation>
    <scope>NUCLEOTIDE SEQUENCE</scope>
    <source>
        <strain evidence="1">Pm1</strain>
    </source>
</reference>
<comment type="caution">
    <text evidence="1">The sequence shown here is derived from an EMBL/GenBank/DDBJ whole genome shotgun (WGS) entry which is preliminary data.</text>
</comment>
<dbReference type="AlphaFoldDB" id="A0AAV1UQ19"/>
<gene>
    <name evidence="1" type="ORF">PM001_LOCUS21755</name>
</gene>
<organism evidence="1 2">
    <name type="scientific">Peronospora matthiolae</name>
    <dbReference type="NCBI Taxonomy" id="2874970"/>
    <lineage>
        <taxon>Eukaryota</taxon>
        <taxon>Sar</taxon>
        <taxon>Stramenopiles</taxon>
        <taxon>Oomycota</taxon>
        <taxon>Peronosporomycetes</taxon>
        <taxon>Peronosporales</taxon>
        <taxon>Peronosporaceae</taxon>
        <taxon>Peronospora</taxon>
    </lineage>
</organism>